<name>A0A1F6UHK3_9PROT</name>
<dbReference type="InterPro" id="IPR034904">
    <property type="entry name" value="FSCA_dom_sf"/>
</dbReference>
<evidence type="ECO:0000313" key="2">
    <source>
        <dbReference type="EMBL" id="OGI56875.1"/>
    </source>
</evidence>
<dbReference type="InterPro" id="IPR052339">
    <property type="entry name" value="Fe-S_Maturation_MIP18"/>
</dbReference>
<dbReference type="Gene3D" id="3.30.300.130">
    <property type="entry name" value="Fe-S cluster assembly (FSCA)"/>
    <property type="match status" value="1"/>
</dbReference>
<evidence type="ECO:0000313" key="3">
    <source>
        <dbReference type="Proteomes" id="UP000177950"/>
    </source>
</evidence>
<dbReference type="PANTHER" id="PTHR42831">
    <property type="entry name" value="FE-S PROTEIN MATURATION AUXILIARY FACTOR YITW"/>
    <property type="match status" value="1"/>
</dbReference>
<dbReference type="SUPFAM" id="SSF117916">
    <property type="entry name" value="Fe-S cluster assembly (FSCA) domain-like"/>
    <property type="match status" value="1"/>
</dbReference>
<reference evidence="2 3" key="1">
    <citation type="journal article" date="2016" name="Nat. Commun.">
        <title>Thousands of microbial genomes shed light on interconnected biogeochemical processes in an aquifer system.</title>
        <authorList>
            <person name="Anantharaman K."/>
            <person name="Brown C.T."/>
            <person name="Hug L.A."/>
            <person name="Sharon I."/>
            <person name="Castelle C.J."/>
            <person name="Probst A.J."/>
            <person name="Thomas B.C."/>
            <person name="Singh A."/>
            <person name="Wilkins M.J."/>
            <person name="Karaoz U."/>
            <person name="Brodie E.L."/>
            <person name="Williams K.H."/>
            <person name="Hubbard S.S."/>
            <person name="Banfield J.F."/>
        </authorList>
    </citation>
    <scope>NUCLEOTIDE SEQUENCE [LARGE SCALE GENOMIC DNA]</scope>
</reference>
<accession>A0A1F6UHK3</accession>
<organism evidence="2 3">
    <name type="scientific">Candidatus Muproteobacteria bacterium RBG_19FT_COMBO_61_10</name>
    <dbReference type="NCBI Taxonomy" id="1817761"/>
    <lineage>
        <taxon>Bacteria</taxon>
        <taxon>Pseudomonadati</taxon>
        <taxon>Pseudomonadota</taxon>
        <taxon>Candidatus Muproteobacteria</taxon>
    </lineage>
</organism>
<dbReference type="AlphaFoldDB" id="A0A1F6UHK3"/>
<dbReference type="InterPro" id="IPR002744">
    <property type="entry name" value="MIP18-like"/>
</dbReference>
<dbReference type="Proteomes" id="UP000177950">
    <property type="component" value="Unassembled WGS sequence"/>
</dbReference>
<protein>
    <recommendedName>
        <fullName evidence="1">MIP18 family-like domain-containing protein</fullName>
    </recommendedName>
</protein>
<gene>
    <name evidence="2" type="ORF">A2V58_05280</name>
</gene>
<dbReference type="Pfam" id="PF01883">
    <property type="entry name" value="FeS_assembly_P"/>
    <property type="match status" value="1"/>
</dbReference>
<feature type="domain" description="MIP18 family-like" evidence="1">
    <location>
        <begin position="7"/>
        <end position="78"/>
    </location>
</feature>
<evidence type="ECO:0000259" key="1">
    <source>
        <dbReference type="Pfam" id="PF01883"/>
    </source>
</evidence>
<dbReference type="PANTHER" id="PTHR42831:SF1">
    <property type="entry name" value="FE-S PROTEIN MATURATION AUXILIARY FACTOR YITW"/>
    <property type="match status" value="1"/>
</dbReference>
<comment type="caution">
    <text evidence="2">The sequence shown here is derived from an EMBL/GenBank/DDBJ whole genome shotgun (WGS) entry which is preliminary data.</text>
</comment>
<dbReference type="EMBL" id="MFSV01000166">
    <property type="protein sequence ID" value="OGI56875.1"/>
    <property type="molecule type" value="Genomic_DNA"/>
</dbReference>
<sequence length="86" mass="9702">MSTTITEQMVYHALRQVMDPELHHNVVELGFIQEVEILGDYVHVDIQLTTPHCPFADDIVNNIKQAVGSVKGVNKVEVERACTKEE</sequence>
<proteinExistence type="predicted"/>